<feature type="compositionally biased region" description="Low complexity" evidence="6">
    <location>
        <begin position="259"/>
        <end position="281"/>
    </location>
</feature>
<dbReference type="PROSITE" id="PS51119">
    <property type="entry name" value="TAFH"/>
    <property type="match status" value="1"/>
</dbReference>
<dbReference type="InterPro" id="IPR003894">
    <property type="entry name" value="TAFH_NHR1"/>
</dbReference>
<dbReference type="Proteomes" id="UP000479190">
    <property type="component" value="Unassembled WGS sequence"/>
</dbReference>
<protein>
    <recommendedName>
        <fullName evidence="7">TAFH domain-containing protein</fullName>
    </recommendedName>
</protein>
<dbReference type="InterPro" id="IPR037249">
    <property type="entry name" value="TAFH/NHR1_dom_sf"/>
</dbReference>
<feature type="region of interest" description="Disordered" evidence="6">
    <location>
        <begin position="32"/>
        <end position="52"/>
    </location>
</feature>
<dbReference type="Pfam" id="PF07531">
    <property type="entry name" value="TAFH"/>
    <property type="match status" value="1"/>
</dbReference>
<dbReference type="GO" id="GO:0005669">
    <property type="term" value="C:transcription factor TFIID complex"/>
    <property type="evidence" value="ECO:0007669"/>
    <property type="project" value="InterPro"/>
</dbReference>
<feature type="compositionally biased region" description="Low complexity" evidence="6">
    <location>
        <begin position="185"/>
        <end position="216"/>
    </location>
</feature>
<feature type="compositionally biased region" description="Pro residues" evidence="6">
    <location>
        <begin position="249"/>
        <end position="258"/>
    </location>
</feature>
<dbReference type="EMBL" id="CADCXV010000885">
    <property type="protein sequence ID" value="CAB0038029.1"/>
    <property type="molecule type" value="Genomic_DNA"/>
</dbReference>
<organism evidence="8 9">
    <name type="scientific">Trichogramma brassicae</name>
    <dbReference type="NCBI Taxonomy" id="86971"/>
    <lineage>
        <taxon>Eukaryota</taxon>
        <taxon>Metazoa</taxon>
        <taxon>Ecdysozoa</taxon>
        <taxon>Arthropoda</taxon>
        <taxon>Hexapoda</taxon>
        <taxon>Insecta</taxon>
        <taxon>Pterygota</taxon>
        <taxon>Neoptera</taxon>
        <taxon>Endopterygota</taxon>
        <taxon>Hymenoptera</taxon>
        <taxon>Apocrita</taxon>
        <taxon>Proctotrupomorpha</taxon>
        <taxon>Chalcidoidea</taxon>
        <taxon>Trichogrammatidae</taxon>
        <taxon>Trichogramma</taxon>
    </lineage>
</organism>
<dbReference type="SMART" id="SM00549">
    <property type="entry name" value="TAFH"/>
    <property type="match status" value="1"/>
</dbReference>
<keyword evidence="5" id="KW-0539">Nucleus</keyword>
<evidence type="ECO:0000256" key="1">
    <source>
        <dbReference type="ARBA" id="ARBA00004123"/>
    </source>
</evidence>
<comment type="similarity">
    <text evidence="2">Belongs to the TAF4 family.</text>
</comment>
<dbReference type="GO" id="GO:0046982">
    <property type="term" value="F:protein heterodimerization activity"/>
    <property type="evidence" value="ECO:0007669"/>
    <property type="project" value="InterPro"/>
</dbReference>
<feature type="region of interest" description="Disordered" evidence="6">
    <location>
        <begin position="1401"/>
        <end position="1431"/>
    </location>
</feature>
<feature type="compositionally biased region" description="Low complexity" evidence="6">
    <location>
        <begin position="229"/>
        <end position="248"/>
    </location>
</feature>
<feature type="region of interest" description="Disordered" evidence="6">
    <location>
        <begin position="904"/>
        <end position="928"/>
    </location>
</feature>
<evidence type="ECO:0000256" key="4">
    <source>
        <dbReference type="ARBA" id="ARBA00023163"/>
    </source>
</evidence>
<feature type="compositionally biased region" description="Low complexity" evidence="6">
    <location>
        <begin position="336"/>
        <end position="357"/>
    </location>
</feature>
<feature type="domain" description="TAFH" evidence="7">
    <location>
        <begin position="944"/>
        <end position="1040"/>
    </location>
</feature>
<feature type="region of interest" description="Disordered" evidence="6">
    <location>
        <begin position="336"/>
        <end position="358"/>
    </location>
</feature>
<dbReference type="FunFam" id="1.20.120.1110:FF:000004">
    <property type="entry name" value="TBP-associated factor 4, isoform F"/>
    <property type="match status" value="1"/>
</dbReference>
<keyword evidence="3" id="KW-0805">Transcription regulation</keyword>
<dbReference type="GO" id="GO:0016251">
    <property type="term" value="F:RNA polymerase II general transcription initiation factor activity"/>
    <property type="evidence" value="ECO:0007669"/>
    <property type="project" value="TreeGrafter"/>
</dbReference>
<dbReference type="OrthoDB" id="21060at2759"/>
<evidence type="ECO:0000256" key="2">
    <source>
        <dbReference type="ARBA" id="ARBA00006178"/>
    </source>
</evidence>
<keyword evidence="9" id="KW-1185">Reference proteome</keyword>
<dbReference type="GO" id="GO:0003677">
    <property type="term" value="F:DNA binding"/>
    <property type="evidence" value="ECO:0007669"/>
    <property type="project" value="TreeGrafter"/>
</dbReference>
<dbReference type="PANTHER" id="PTHR15138">
    <property type="entry name" value="TRANSCRIPTION INITIATION FACTOR TFIID SUBUNIT 4"/>
    <property type="match status" value="1"/>
</dbReference>
<proteinExistence type="inferred from homology"/>
<dbReference type="InterPro" id="IPR007900">
    <property type="entry name" value="TAF4_C"/>
</dbReference>
<dbReference type="Gene3D" id="1.10.287.950">
    <property type="entry name" value="Methyl-accepting chemotaxis protein"/>
    <property type="match status" value="1"/>
</dbReference>
<evidence type="ECO:0000256" key="3">
    <source>
        <dbReference type="ARBA" id="ARBA00023015"/>
    </source>
</evidence>
<feature type="region of interest" description="Disordered" evidence="6">
    <location>
        <begin position="159"/>
        <end position="281"/>
    </location>
</feature>
<accession>A0A6H5IMZ3</accession>
<gene>
    <name evidence="8" type="ORF">TBRA_LOCUS9824</name>
</gene>
<reference evidence="8 9" key="1">
    <citation type="submission" date="2020-02" db="EMBL/GenBank/DDBJ databases">
        <authorList>
            <person name="Ferguson B K."/>
        </authorList>
    </citation>
    <scope>NUCLEOTIDE SEQUENCE [LARGE SCALE GENOMIC DNA]</scope>
</reference>
<dbReference type="InterPro" id="IPR009072">
    <property type="entry name" value="Histone-fold"/>
</dbReference>
<evidence type="ECO:0000256" key="5">
    <source>
        <dbReference type="ARBA" id="ARBA00023242"/>
    </source>
</evidence>
<evidence type="ECO:0000259" key="7">
    <source>
        <dbReference type="PROSITE" id="PS51119"/>
    </source>
</evidence>
<dbReference type="CDD" id="cd08045">
    <property type="entry name" value="HFD_TAF4"/>
    <property type="match status" value="1"/>
</dbReference>
<dbReference type="SUPFAM" id="SSF158553">
    <property type="entry name" value="TAFH domain-like"/>
    <property type="match status" value="1"/>
</dbReference>
<dbReference type="FunFam" id="1.10.20.10:FF:000015">
    <property type="entry name" value="Transcription initiation factor TFIID subunit 4B"/>
    <property type="match status" value="1"/>
</dbReference>
<dbReference type="Gene3D" id="1.20.120.1110">
    <property type="entry name" value="TAFH/NHR1 domain"/>
    <property type="match status" value="1"/>
</dbReference>
<dbReference type="Pfam" id="PF05236">
    <property type="entry name" value="TAF4"/>
    <property type="match status" value="1"/>
</dbReference>
<dbReference type="SUPFAM" id="SSF47113">
    <property type="entry name" value="Histone-fold"/>
    <property type="match status" value="1"/>
</dbReference>
<feature type="compositionally biased region" description="Low complexity" evidence="6">
    <location>
        <begin position="1413"/>
        <end position="1429"/>
    </location>
</feature>
<dbReference type="PANTHER" id="PTHR15138:SF14">
    <property type="entry name" value="TRANSCRIPTION INITIATION FACTOR TFIID SUBUNIT 4"/>
    <property type="match status" value="1"/>
</dbReference>
<name>A0A6H5IMZ3_9HYME</name>
<dbReference type="Gene3D" id="1.10.20.10">
    <property type="entry name" value="Histone, subunit A"/>
    <property type="match status" value="1"/>
</dbReference>
<evidence type="ECO:0000313" key="8">
    <source>
        <dbReference type="EMBL" id="CAB0038029.1"/>
    </source>
</evidence>
<evidence type="ECO:0000256" key="6">
    <source>
        <dbReference type="SAM" id="MobiDB-lite"/>
    </source>
</evidence>
<sequence>MASSAKFLEEALSTDVDESAVSALVGSLETQLSQSGAAPCDPVDEDEASAASPQTAAANLLTADATATAAAAVVNAPPASATTTTTTTTTTDAAAATTATVVTADTTAAAAAAAAAAAVVVAAAATATNTDTDTAAASSFPCFSSSSIGFDTAAAVASNAPVNTPPTPQPPTSDADDPSPPPAPESSSTVDASPPAAVAAAAATSPAAVDSSTSPAELTAEVVPEDGPVTTTVDQSAATTTITTTSRTPSPPTEPAAPVPTATSSSTSPQTTTQPQSPVAVDAQTAVPVDATTATATTTSSTSTEDSTNMTAAQELAKHTVVTSAAIQQQQHAVNNVVPSSSPTPTSSPPVAVNTSSDADNQITDTINRVASGAVPLIPVISQTAPPVTQVISNVNQLDTGSGQITQNLAQTTASINQLSATIDQVASGMTQVPTVGNQISTQVPTVVNQISPQPPMTLHQISTQPSNLNQIPIKTSTIPHQITSQAPTTINQISTPVNQLPTGIIRISAPVIQESSTVKPIITKINQGPAGPAQASIPVSQVSSTINPVTATINQVASGITQASPSVNTINPVTATINQVAAGLTEISAPVNQVSTTNSQVSSGITPAMVSSNQLTATINQVASGLGQISTPVSHTATSMNQVSATINQVATGATPVSVSGVTAATQLANLAKVQSGENVKLVYTGTGQILTTANMVTGPNGKIAFPAAQLANGTIAVAGGQPVLQATSNTVSNTTGTIRSTTNQSVKQTALVIKGNMAPTGMVTLPLSALPVSATGTASANTVTHVANTATQPQTGKQTVVSNPAAVSQTQAAASTVMPSNVQILNVNTMRPATTVASQQGGKQVNTARVVIGQHMMQGRAGASGITLQALQSLQVASAGGHLWLKTENGQLQLLRVGPAPSANAPAGTVPPTSLAGQTVVGTPGPTGTTYRLATLPARNSSDNTKEKCRKFLANLLELSSREPRQVERSVRTLIQELIDTRVEPEEFCDRLERLLNASPQPCLIGFLKKSLPLLRQSLVTKELVIEGIRPPPANVVFSIASATPTVVQQNQRPTVAVSPASTAGAPAPTQVISSAAAIPSPMVPGQIRLQAPLAGITNSPRPPQPIIQQRAVRPATTVVRPPAQFQVKTSTVPAAPQQPPIIRPPPPVIIQKSLPSTAAIKTAQAGQVATTKATAINTTVSNQVSKANVPSPQIKQAVIKEKEKKNFSSAAFTGDDDINDVAAMGGVNILEENQQILGTFKLVGTQIRSTKDEALMQLSYLQQRINTIVSQHGLEEPNQEVATLISHAAQERLKNLIEKLAIIAEHRIDLNKADPRYEVTQDVRAQLKFLEELDKVERKRHDEAERETLLKAAKCRTKPEDPEQAKLKAKAKELQRVEMEEARQRDANLTALQAIGPRKKPRLDLSEASTTTGPTGNNNVAGTNTGLNRTLSMRPRLKRVNFRDLLFLLEQEKETCRSTNLYKAYLK</sequence>
<dbReference type="InterPro" id="IPR045144">
    <property type="entry name" value="TAF4"/>
</dbReference>
<comment type="subcellular location">
    <subcellularLocation>
        <location evidence="1">Nucleus</location>
    </subcellularLocation>
</comment>
<evidence type="ECO:0000313" key="9">
    <source>
        <dbReference type="Proteomes" id="UP000479190"/>
    </source>
</evidence>
<dbReference type="GO" id="GO:0006367">
    <property type="term" value="P:transcription initiation at RNA polymerase II promoter"/>
    <property type="evidence" value="ECO:0007669"/>
    <property type="project" value="TreeGrafter"/>
</dbReference>
<keyword evidence="4" id="KW-0804">Transcription</keyword>